<sequence length="33" mass="3862">MQPHGLYYFGVTTAYGALKNFLNKHLHHVRQYG</sequence>
<dbReference type="EMBL" id="PP554575">
    <property type="protein sequence ID" value="XCD29165.1"/>
    <property type="molecule type" value="Genomic_DNA"/>
</dbReference>
<accession>A0AAU8BVJ6</accession>
<name>A0AAU8BVJ6_9VIRU</name>
<organism evidence="1">
    <name type="scientific">Escherichia phage PMBT16</name>
    <dbReference type="NCBI Taxonomy" id="3137282"/>
    <lineage>
        <taxon>Viruses</taxon>
    </lineage>
</organism>
<reference evidence="1" key="1">
    <citation type="submission" date="2024-03" db="EMBL/GenBank/DDBJ databases">
        <title>This phage originates from the Bacteriophage catalogue of the Bacteriophage Competence Centre, Department of Microbiology und Biotechnology, Max Rubner-Institut, Kiel, Germany.</title>
        <authorList>
            <person name="Sprotte S."/>
            <person name="Brinks E."/>
        </authorList>
    </citation>
    <scope>NUCLEOTIDE SEQUENCE</scope>
</reference>
<proteinExistence type="predicted"/>
<protein>
    <submittedName>
        <fullName evidence="1">Uncharacterized protein</fullName>
    </submittedName>
</protein>
<evidence type="ECO:0000313" key="1">
    <source>
        <dbReference type="EMBL" id="XCD29165.1"/>
    </source>
</evidence>